<dbReference type="KEGG" id="parq:DSM112329_02217"/>
<dbReference type="RefSeq" id="WP_354701878.1">
    <property type="nucleotide sequence ID" value="NZ_CP114014.1"/>
</dbReference>
<accession>A0AAU7AUU0</accession>
<dbReference type="EMBL" id="CP114014">
    <property type="protein sequence ID" value="XAY05367.1"/>
    <property type="molecule type" value="Genomic_DNA"/>
</dbReference>
<organism evidence="1">
    <name type="scientific">Paraconexibacter sp. AEG42_29</name>
    <dbReference type="NCBI Taxonomy" id="2997339"/>
    <lineage>
        <taxon>Bacteria</taxon>
        <taxon>Bacillati</taxon>
        <taxon>Actinomycetota</taxon>
        <taxon>Thermoleophilia</taxon>
        <taxon>Solirubrobacterales</taxon>
        <taxon>Paraconexibacteraceae</taxon>
        <taxon>Paraconexibacter</taxon>
    </lineage>
</organism>
<proteinExistence type="predicted"/>
<dbReference type="AlphaFoldDB" id="A0AAU7AUU0"/>
<reference evidence="1" key="1">
    <citation type="submission" date="2022-12" db="EMBL/GenBank/DDBJ databases">
        <title>Paraconexibacter alkalitolerans sp. nov. and Baekduia alba sp. nov., isolated from soil and emended description of the genera Paraconexibacter (Chun et al., 2020) and Baekduia (An et al., 2020).</title>
        <authorList>
            <person name="Vieira S."/>
            <person name="Huber K.J."/>
            <person name="Geppert A."/>
            <person name="Wolf J."/>
            <person name="Neumann-Schaal M."/>
            <person name="Muesken M."/>
            <person name="Overmann J."/>
        </authorList>
    </citation>
    <scope>NUCLEOTIDE SEQUENCE</scope>
    <source>
        <strain evidence="1">AEG42_29</strain>
    </source>
</reference>
<protein>
    <recommendedName>
        <fullName evidence="2">Secreted protein</fullName>
    </recommendedName>
</protein>
<sequence>MPAPMPCLNSVTTVVLLAVLGGGAGGGALSASAQAAAPARCDQLGGRNLAVGSTAIRVGFRAVKTKRADVRVYYGCAAPRGRVFELGRKGDIDLDTGATARFAVGKHAGRYLITTTYADGGIASLGKLSKQVWDLRTGRTRNLYSQPTAEGDICVDGAGSGDRASYYDPARFVISPAGVVAGIYRPNACGSVTGARLVVSVPGPGGLRVVDRGATVGALPLASLSVRGRRVSWVNGGTKRSKTV</sequence>
<evidence type="ECO:0000313" key="1">
    <source>
        <dbReference type="EMBL" id="XAY05367.1"/>
    </source>
</evidence>
<gene>
    <name evidence="1" type="ORF">DSM112329_02217</name>
</gene>
<name>A0AAU7AUU0_9ACTN</name>
<evidence type="ECO:0008006" key="2">
    <source>
        <dbReference type="Google" id="ProtNLM"/>
    </source>
</evidence>